<keyword evidence="5" id="KW-1185">Reference proteome</keyword>
<protein>
    <recommendedName>
        <fullName evidence="6">Right handed beta helix domain-containing protein</fullName>
    </recommendedName>
</protein>
<reference evidence="4 5" key="1">
    <citation type="submission" date="2017-01" db="EMBL/GenBank/DDBJ databases">
        <title>First insights into the biology of 'candidatus Vampirococcus archaeovorus'.</title>
        <authorList>
            <person name="Kizina J."/>
            <person name="Jordan S."/>
            <person name="Stueber K."/>
            <person name="Reinhardt R."/>
            <person name="Harder J."/>
        </authorList>
    </citation>
    <scope>NUCLEOTIDE SEQUENCE [LARGE SCALE GENOMIC DNA]</scope>
    <source>
        <strain evidence="4 5">LiM</strain>
    </source>
</reference>
<dbReference type="InterPro" id="IPR038177">
    <property type="entry name" value="IAT_beta_sf"/>
</dbReference>
<dbReference type="EMBL" id="CP019384">
    <property type="protein sequence ID" value="QAT16371.1"/>
    <property type="molecule type" value="Genomic_DNA"/>
</dbReference>
<feature type="domain" description="Inverse autotransporter beta-domain" evidence="3">
    <location>
        <begin position="58"/>
        <end position="183"/>
    </location>
</feature>
<dbReference type="OrthoDB" id="8320584at2"/>
<feature type="chain" id="PRO_5019060351" description="Right handed beta helix domain-containing protein" evidence="1">
    <location>
        <begin position="25"/>
        <end position="630"/>
    </location>
</feature>
<evidence type="ECO:0008006" key="6">
    <source>
        <dbReference type="Google" id="ProtNLM"/>
    </source>
</evidence>
<feature type="signal peptide" evidence="1">
    <location>
        <begin position="1"/>
        <end position="24"/>
    </location>
</feature>
<gene>
    <name evidence="4" type="ORF">BU251_00785</name>
</gene>
<proteinExistence type="predicted"/>
<evidence type="ECO:0000313" key="5">
    <source>
        <dbReference type="Proteomes" id="UP000287243"/>
    </source>
</evidence>
<dbReference type="InterPro" id="IPR011050">
    <property type="entry name" value="Pectin_lyase_fold/virulence"/>
</dbReference>
<dbReference type="InterPro" id="IPR012334">
    <property type="entry name" value="Pectin_lyas_fold"/>
</dbReference>
<feature type="domain" description="DUF1565" evidence="2">
    <location>
        <begin position="462"/>
        <end position="610"/>
    </location>
</feature>
<dbReference type="Gene3D" id="2.160.20.10">
    <property type="entry name" value="Single-stranded right-handed beta-helix, Pectin lyase-like"/>
    <property type="match status" value="1"/>
</dbReference>
<evidence type="ECO:0000259" key="2">
    <source>
        <dbReference type="Pfam" id="PF07602"/>
    </source>
</evidence>
<dbReference type="Pfam" id="PF11924">
    <property type="entry name" value="IAT_beta"/>
    <property type="match status" value="1"/>
</dbReference>
<dbReference type="Proteomes" id="UP000287243">
    <property type="component" value="Chromosome"/>
</dbReference>
<dbReference type="Gene3D" id="2.40.160.160">
    <property type="entry name" value="Inverse autotransporter, beta-domain"/>
    <property type="match status" value="1"/>
</dbReference>
<sequence>MHKKIFSIAILVFFCLCFEFSLDAAQDAGSSPNDPSAAPVKIYISSYATNKKNERGLFTTDFIVPLYYSSGKDTLFFFDPKYTATTPEANEINQGLGLRHIFNDSFILGVNVFFDRRQSHAGKWYSQAGLGLEYLSYPLDIRLNWYKPLTAAKVVDDGYAFGSTSLQYWENKEEPLQGLDFELGGPVFDRCTRTRAYVGGFFYQSRLAKDVNGFRFRTETSLTPWFSLDTIVDAKAGGKVEFMGGVRFIFPFDWGNISKGKRRIAAPATANSYVEDRIFERVVRDLDIQSATSKKQEDVSGMETIFADNSNTSGTEDGTLACPWNTLDEALNDSRYVGQGGTAKVIYVAQGDGTAAGYTGNYVLADDTTLWGSGYDGGYKGISAPGYPVIDGGGAGNVVTLGHTNVLMGVRIQNGYYGVYAESVSVTIKNNVFTDNVSNGIDIKTYTGSPACEISSNTATGNGYGIYLRSYNSSAPSYTVSANTVTDNTNNGIVLQSFDSSAITSSVSGNTMSDNGSGAANHNGLSLLAKDGTTLNISVYRNIISSNDPVGVRIGSTVANYNGTYNVDFGGGSLGSEGLNSIYSNVLYDYNNLQASTISAQSNWWGTADPQASQFNGAVDYSHWLVSDPN</sequence>
<name>A0A410P2Q0_VELA1</name>
<evidence type="ECO:0000256" key="1">
    <source>
        <dbReference type="SAM" id="SignalP"/>
    </source>
</evidence>
<organism evidence="4 5">
    <name type="scientific">Velamenicoccus archaeovorus</name>
    <dbReference type="NCBI Taxonomy" id="1930593"/>
    <lineage>
        <taxon>Bacteria</taxon>
        <taxon>Pseudomonadati</taxon>
        <taxon>Candidatus Omnitrophota</taxon>
        <taxon>Candidatus Velamenicoccus</taxon>
    </lineage>
</organism>
<dbReference type="RefSeq" id="WP_128699008.1">
    <property type="nucleotide sequence ID" value="NZ_CP019384.1"/>
</dbReference>
<dbReference type="InterPro" id="IPR011459">
    <property type="entry name" value="DUF1565"/>
</dbReference>
<dbReference type="AlphaFoldDB" id="A0A410P2Q0"/>
<dbReference type="SUPFAM" id="SSF51126">
    <property type="entry name" value="Pectin lyase-like"/>
    <property type="match status" value="1"/>
</dbReference>
<dbReference type="InterPro" id="IPR024519">
    <property type="entry name" value="IAT_beta"/>
</dbReference>
<evidence type="ECO:0000259" key="3">
    <source>
        <dbReference type="Pfam" id="PF11924"/>
    </source>
</evidence>
<evidence type="ECO:0000313" key="4">
    <source>
        <dbReference type="EMBL" id="QAT16371.1"/>
    </source>
</evidence>
<dbReference type="Pfam" id="PF07602">
    <property type="entry name" value="DUF1565"/>
    <property type="match status" value="1"/>
</dbReference>
<accession>A0A410P2Q0</accession>
<dbReference type="SMART" id="SM00710">
    <property type="entry name" value="PbH1"/>
    <property type="match status" value="5"/>
</dbReference>
<keyword evidence="1" id="KW-0732">Signal</keyword>
<dbReference type="InterPro" id="IPR006626">
    <property type="entry name" value="PbH1"/>
</dbReference>
<dbReference type="KEGG" id="vai:BU251_00785"/>